<feature type="compositionally biased region" description="Gly residues" evidence="1">
    <location>
        <begin position="21"/>
        <end position="40"/>
    </location>
</feature>
<proteinExistence type="predicted"/>
<organism evidence="2 3">
    <name type="scientific">Paractinoplanes ferrugineus</name>
    <dbReference type="NCBI Taxonomy" id="113564"/>
    <lineage>
        <taxon>Bacteria</taxon>
        <taxon>Bacillati</taxon>
        <taxon>Actinomycetota</taxon>
        <taxon>Actinomycetes</taxon>
        <taxon>Micromonosporales</taxon>
        <taxon>Micromonosporaceae</taxon>
        <taxon>Paractinoplanes</taxon>
    </lineage>
</organism>
<keyword evidence="3" id="KW-1185">Reference proteome</keyword>
<feature type="region of interest" description="Disordered" evidence="1">
    <location>
        <begin position="20"/>
        <end position="40"/>
    </location>
</feature>
<gene>
    <name evidence="2" type="ORF">Afe05nite_48420</name>
</gene>
<sequence>MAGPAAGTWGNVAVGTEAAPRGGGWAGTGPDRGGIGGCGLDTGSAPHRSRYMWERVGFSKVISLSGDWQVSWIRIVVVPEN</sequence>
<evidence type="ECO:0000313" key="3">
    <source>
        <dbReference type="Proteomes" id="UP000598174"/>
    </source>
</evidence>
<dbReference type="EMBL" id="BOMM01000045">
    <property type="protein sequence ID" value="GIE13002.1"/>
    <property type="molecule type" value="Genomic_DNA"/>
</dbReference>
<reference evidence="2" key="1">
    <citation type="submission" date="2021-01" db="EMBL/GenBank/DDBJ databases">
        <title>Whole genome shotgun sequence of Actinoplanes ferrugineus NBRC 15555.</title>
        <authorList>
            <person name="Komaki H."/>
            <person name="Tamura T."/>
        </authorList>
    </citation>
    <scope>NUCLEOTIDE SEQUENCE</scope>
    <source>
        <strain evidence="2">NBRC 15555</strain>
    </source>
</reference>
<evidence type="ECO:0000313" key="2">
    <source>
        <dbReference type="EMBL" id="GIE13002.1"/>
    </source>
</evidence>
<dbReference type="AlphaFoldDB" id="A0A919J425"/>
<name>A0A919J425_9ACTN</name>
<evidence type="ECO:0000256" key="1">
    <source>
        <dbReference type="SAM" id="MobiDB-lite"/>
    </source>
</evidence>
<accession>A0A919J425</accession>
<comment type="caution">
    <text evidence="2">The sequence shown here is derived from an EMBL/GenBank/DDBJ whole genome shotgun (WGS) entry which is preliminary data.</text>
</comment>
<protein>
    <submittedName>
        <fullName evidence="2">Uncharacterized protein</fullName>
    </submittedName>
</protein>
<dbReference type="Proteomes" id="UP000598174">
    <property type="component" value="Unassembled WGS sequence"/>
</dbReference>